<dbReference type="GeneID" id="105996052"/>
<feature type="transmembrane region" description="Helical" evidence="2">
    <location>
        <begin position="12"/>
        <end position="29"/>
    </location>
</feature>
<dbReference type="RefSeq" id="XP_012885447.1">
    <property type="nucleotide sequence ID" value="XM_013029993.1"/>
</dbReference>
<sequence length="99" mass="11296">MVLAMLGALYPRAGLSLFLFYLILAAALLRPQPLRSQRSVPEEFSAPLELSQPFSSLVDDYGVRPKHPWPRGPRPLLSQARQRKRDGPDMAEYYYDVHV</sequence>
<accession>A0A1S3GBP6</accession>
<keyword evidence="2" id="KW-1133">Transmembrane helix</keyword>
<dbReference type="Pfam" id="PF15878">
    <property type="entry name" value="Frey"/>
    <property type="match status" value="1"/>
</dbReference>
<dbReference type="GO" id="GO:0065003">
    <property type="term" value="P:protein-containing complex assembly"/>
    <property type="evidence" value="ECO:0007669"/>
    <property type="project" value="Ensembl"/>
</dbReference>
<dbReference type="GO" id="GO:0007342">
    <property type="term" value="P:fusion of sperm to egg plasma membrane involved in single fertilization"/>
    <property type="evidence" value="ECO:0007669"/>
    <property type="project" value="Ensembl"/>
</dbReference>
<dbReference type="GO" id="GO:0006874">
    <property type="term" value="P:intracellular calcium ion homeostasis"/>
    <property type="evidence" value="ECO:0007669"/>
    <property type="project" value="Ensembl"/>
</dbReference>
<keyword evidence="2" id="KW-0472">Membrane</keyword>
<gene>
    <name evidence="4" type="primary">LOC105996052</name>
</gene>
<dbReference type="GO" id="GO:0035437">
    <property type="term" value="P:maintenance of protein localization in endoplasmic reticulum"/>
    <property type="evidence" value="ECO:0007669"/>
    <property type="project" value="Ensembl"/>
</dbReference>
<evidence type="ECO:0000313" key="4">
    <source>
        <dbReference type="RefSeq" id="XP_012885447.1"/>
    </source>
</evidence>
<dbReference type="GO" id="GO:0006487">
    <property type="term" value="P:protein N-linked glycosylation"/>
    <property type="evidence" value="ECO:0007669"/>
    <property type="project" value="Ensembl"/>
</dbReference>
<keyword evidence="2" id="KW-0812">Transmembrane</keyword>
<dbReference type="InterPro" id="IPR031748">
    <property type="entry name" value="Frey"/>
</dbReference>
<dbReference type="GO" id="GO:0016567">
    <property type="term" value="P:protein ubiquitination"/>
    <property type="evidence" value="ECO:0007669"/>
    <property type="project" value="Ensembl"/>
</dbReference>
<reference evidence="4" key="1">
    <citation type="submission" date="2025-08" db="UniProtKB">
        <authorList>
            <consortium name="RefSeq"/>
        </authorList>
    </citation>
    <scope>IDENTIFICATION</scope>
    <source>
        <tissue evidence="4">Kidney</tissue>
    </source>
</reference>
<dbReference type="GO" id="GO:0060476">
    <property type="term" value="P:protein localization involved in acrosome reaction"/>
    <property type="evidence" value="ECO:0007669"/>
    <property type="project" value="Ensembl"/>
</dbReference>
<dbReference type="PANTHER" id="PTHR37872:SF1">
    <property type="entry name" value="PROTEIN FREY 1"/>
    <property type="match status" value="1"/>
</dbReference>
<protein>
    <submittedName>
        <fullName evidence="4">Uncharacterized protein C11orf94 homolog</fullName>
    </submittedName>
</protein>
<evidence type="ECO:0000313" key="3">
    <source>
        <dbReference type="Proteomes" id="UP000081671"/>
    </source>
</evidence>
<feature type="region of interest" description="Disordered" evidence="1">
    <location>
        <begin position="65"/>
        <end position="89"/>
    </location>
</feature>
<dbReference type="Proteomes" id="UP000081671">
    <property type="component" value="Unplaced"/>
</dbReference>
<dbReference type="OMA" id="IRPKHPW"/>
<dbReference type="AlphaFoldDB" id="A0A1S3GBP6"/>
<dbReference type="GO" id="GO:0050821">
    <property type="term" value="P:protein stabilization"/>
    <property type="evidence" value="ECO:0007669"/>
    <property type="project" value="Ensembl"/>
</dbReference>
<dbReference type="PANTHER" id="PTHR37872">
    <property type="entry name" value="SIMILAR TO RIKEN CDNA 1700029I15"/>
    <property type="match status" value="1"/>
</dbReference>
<evidence type="ECO:0000256" key="1">
    <source>
        <dbReference type="SAM" id="MobiDB-lite"/>
    </source>
</evidence>
<organism evidence="3 4">
    <name type="scientific">Dipodomys ordii</name>
    <name type="common">Ord's kangaroo rat</name>
    <dbReference type="NCBI Taxonomy" id="10020"/>
    <lineage>
        <taxon>Eukaryota</taxon>
        <taxon>Metazoa</taxon>
        <taxon>Chordata</taxon>
        <taxon>Craniata</taxon>
        <taxon>Vertebrata</taxon>
        <taxon>Euteleostomi</taxon>
        <taxon>Mammalia</taxon>
        <taxon>Eutheria</taxon>
        <taxon>Euarchontoglires</taxon>
        <taxon>Glires</taxon>
        <taxon>Rodentia</taxon>
        <taxon>Castorimorpha</taxon>
        <taxon>Heteromyidae</taxon>
        <taxon>Dipodomyinae</taxon>
        <taxon>Dipodomys</taxon>
    </lineage>
</organism>
<name>A0A1S3GBP6_DIPOR</name>
<dbReference type="KEGG" id="dord:105996052"/>
<dbReference type="GO" id="GO:0005789">
    <property type="term" value="C:endoplasmic reticulum membrane"/>
    <property type="evidence" value="ECO:0007669"/>
    <property type="project" value="Ensembl"/>
</dbReference>
<dbReference type="OrthoDB" id="9908355at2759"/>
<keyword evidence="3" id="KW-1185">Reference proteome</keyword>
<evidence type="ECO:0000256" key="2">
    <source>
        <dbReference type="SAM" id="Phobius"/>
    </source>
</evidence>
<dbReference type="GO" id="GO:0007286">
    <property type="term" value="P:spermatid development"/>
    <property type="evidence" value="ECO:0007669"/>
    <property type="project" value="Ensembl"/>
</dbReference>
<dbReference type="GO" id="GO:0030674">
    <property type="term" value="F:protein-macromolecule adaptor activity"/>
    <property type="evidence" value="ECO:0007669"/>
    <property type="project" value="Ensembl"/>
</dbReference>
<dbReference type="CTD" id="143678"/>
<proteinExistence type="predicted"/>
<dbReference type="GO" id="GO:0010467">
    <property type="term" value="P:gene expression"/>
    <property type="evidence" value="ECO:0007669"/>
    <property type="project" value="Ensembl"/>
</dbReference>
<dbReference type="InParanoid" id="A0A1S3GBP6"/>
<dbReference type="GO" id="GO:0035036">
    <property type="term" value="P:sperm-egg recognition"/>
    <property type="evidence" value="ECO:0007669"/>
    <property type="project" value="Ensembl"/>
</dbReference>